<name>W2JXR5_PHYNI</name>
<evidence type="ECO:0000313" key="1">
    <source>
        <dbReference type="EMBL" id="ETL50468.1"/>
    </source>
</evidence>
<sequence>GTINVAARAAMDAARCACAGPGASPRPLVAAPVPDTSTEFPTDAATQTQDPATVRYDVEFAGSPSQFAAAAGLRGGHRCASLPVQLHSLVVQQTEHGITLQHHNPTTAQDKTTLQQVNGLAVQDGSALNES</sequence>
<gene>
    <name evidence="1" type="ORF">L916_00304</name>
</gene>
<protein>
    <submittedName>
        <fullName evidence="1">Uncharacterized protein</fullName>
    </submittedName>
</protein>
<dbReference type="AlphaFoldDB" id="W2JXR5"/>
<dbReference type="EMBL" id="KI670373">
    <property type="protein sequence ID" value="ETL50468.1"/>
    <property type="molecule type" value="Genomic_DNA"/>
</dbReference>
<reference evidence="1 2" key="1">
    <citation type="submission" date="2013-11" db="EMBL/GenBank/DDBJ databases">
        <title>The Genome Sequence of Phytophthora parasitica CJ05E6.</title>
        <authorList>
            <consortium name="The Broad Institute Genomics Platform"/>
            <person name="Russ C."/>
            <person name="Tyler B."/>
            <person name="Panabieres F."/>
            <person name="Shan W."/>
            <person name="Tripathy S."/>
            <person name="Grunwald N."/>
            <person name="Machado M."/>
            <person name="Johnson C.S."/>
            <person name="Arredondo F."/>
            <person name="Hong C."/>
            <person name="Coffey M."/>
            <person name="Young S.K."/>
            <person name="Zeng Q."/>
            <person name="Gargeya S."/>
            <person name="Fitzgerald M."/>
            <person name="Abouelleil A."/>
            <person name="Alvarado L."/>
            <person name="Chapman S.B."/>
            <person name="Gainer-Dewar J."/>
            <person name="Goldberg J."/>
            <person name="Griggs A."/>
            <person name="Gujja S."/>
            <person name="Hansen M."/>
            <person name="Howarth C."/>
            <person name="Imamovic A."/>
            <person name="Ireland A."/>
            <person name="Larimer J."/>
            <person name="McCowan C."/>
            <person name="Murphy C."/>
            <person name="Pearson M."/>
            <person name="Poon T.W."/>
            <person name="Priest M."/>
            <person name="Roberts A."/>
            <person name="Saif S."/>
            <person name="Shea T."/>
            <person name="Sykes S."/>
            <person name="Wortman J."/>
            <person name="Nusbaum C."/>
            <person name="Birren B."/>
        </authorList>
    </citation>
    <scope>NUCLEOTIDE SEQUENCE [LARGE SCALE GENOMIC DNA]</scope>
    <source>
        <strain evidence="1 2">CJ05E6</strain>
    </source>
</reference>
<evidence type="ECO:0000313" key="2">
    <source>
        <dbReference type="Proteomes" id="UP000053864"/>
    </source>
</evidence>
<accession>W2JXR5</accession>
<proteinExistence type="predicted"/>
<organism evidence="1 2">
    <name type="scientific">Phytophthora nicotianae</name>
    <name type="common">Potato buckeye rot agent</name>
    <name type="synonym">Phytophthora parasitica</name>
    <dbReference type="NCBI Taxonomy" id="4792"/>
    <lineage>
        <taxon>Eukaryota</taxon>
        <taxon>Sar</taxon>
        <taxon>Stramenopiles</taxon>
        <taxon>Oomycota</taxon>
        <taxon>Peronosporomycetes</taxon>
        <taxon>Peronosporales</taxon>
        <taxon>Peronosporaceae</taxon>
        <taxon>Phytophthora</taxon>
    </lineage>
</organism>
<dbReference type="VEuPathDB" id="FungiDB:PPTG_00265"/>
<dbReference type="Proteomes" id="UP000053864">
    <property type="component" value="Unassembled WGS sequence"/>
</dbReference>
<feature type="non-terminal residue" evidence="1">
    <location>
        <position position="1"/>
    </location>
</feature>